<evidence type="ECO:0000256" key="12">
    <source>
        <dbReference type="ARBA" id="ARBA00022723"/>
    </source>
</evidence>
<dbReference type="InterPro" id="IPR036927">
    <property type="entry name" value="Cyt_c_oxase-like_su1_sf"/>
</dbReference>
<feature type="domain" description="Cytochrome oxidase subunit I profile" evidence="27">
    <location>
        <begin position="1"/>
        <end position="511"/>
    </location>
</feature>
<dbReference type="InterPro" id="IPR000883">
    <property type="entry name" value="Cyt_C_Oxase_1"/>
</dbReference>
<comment type="cofactor">
    <cofactor evidence="2">
        <name>heme</name>
        <dbReference type="ChEBI" id="CHEBI:30413"/>
    </cofactor>
</comment>
<dbReference type="GeneID" id="54110170"/>
<keyword evidence="8 25" id="KW-0813">Transport</keyword>
<dbReference type="UniPathway" id="UPA00705"/>
<reference evidence="28" key="1">
    <citation type="journal article" date="2019" name="Mitochondrial DNA Part B Resour">
        <title>The complete mitochondrial genome of Opisthotropis latouchii (Squamata: Colubridae).</title>
        <authorList>
            <person name="Wang Y."/>
            <person name="Liu P."/>
            <person name="Li H."/>
            <person name="Shao C."/>
        </authorList>
    </citation>
    <scope>NUCLEOTIDE SEQUENCE</scope>
</reference>
<feature type="transmembrane region" description="Helical" evidence="26">
    <location>
        <begin position="146"/>
        <end position="171"/>
    </location>
</feature>
<comment type="function">
    <text evidence="25">Component of the cytochrome c oxidase, the last enzyme in the mitochondrial electron transport chain which drives oxidative phosphorylation. The respiratory chain contains 3 multisubunit complexes succinate dehydrogenase (complex II, CII), ubiquinol-cytochrome c oxidoreductase (cytochrome b-c1 complex, complex III, CIII) and cytochrome c oxidase (complex IV, CIV), that cooperate to transfer electrons derived from NADH and succinate to molecular oxygen, creating an electrochemical gradient over the inner membrane that drives transmembrane transport and the ATP synthase. Cytochrome c oxidase is the component of the respiratory chain that catalyzes the reduction of oxygen to water. Electrons originating from reduced cytochrome c in the intermembrane space (IMS) are transferred via the dinuclear copper A center (CU(A)) of subunit 2 and heme A of subunit 1 to the active site in subunit 1, a binuclear center (BNC) formed by heme A3 and copper B (CU(B)). The BNC reduces molecular oxygen to 2 water molecules using 4 electrons from cytochrome c in the IMS and 4 protons from the mitochondrial matrix.</text>
</comment>
<feature type="transmembrane region" description="Helical" evidence="26">
    <location>
        <begin position="243"/>
        <end position="261"/>
    </location>
</feature>
<comment type="catalytic activity">
    <reaction evidence="24">
        <text>4 Fe(II)-[cytochrome c] + O2 + 8 H(+)(in) = 4 Fe(III)-[cytochrome c] + 2 H2O + 4 H(+)(out)</text>
        <dbReference type="Rhea" id="RHEA:11436"/>
        <dbReference type="Rhea" id="RHEA-COMP:10350"/>
        <dbReference type="Rhea" id="RHEA-COMP:14399"/>
        <dbReference type="ChEBI" id="CHEBI:15377"/>
        <dbReference type="ChEBI" id="CHEBI:15378"/>
        <dbReference type="ChEBI" id="CHEBI:15379"/>
        <dbReference type="ChEBI" id="CHEBI:29033"/>
        <dbReference type="ChEBI" id="CHEBI:29034"/>
        <dbReference type="EC" id="7.1.1.9"/>
    </reaction>
    <physiologicalReaction direction="left-to-right" evidence="24">
        <dbReference type="Rhea" id="RHEA:11437"/>
    </physiologicalReaction>
</comment>
<keyword evidence="16" id="KW-1278">Translocase</keyword>
<dbReference type="EMBL" id="MK570292">
    <property type="protein sequence ID" value="QII91727.1"/>
    <property type="molecule type" value="Genomic_DNA"/>
</dbReference>
<evidence type="ECO:0000256" key="8">
    <source>
        <dbReference type="ARBA" id="ARBA00022448"/>
    </source>
</evidence>
<proteinExistence type="inferred from homology"/>
<keyword evidence="18 26" id="KW-1133">Transmembrane helix</keyword>
<evidence type="ECO:0000256" key="21">
    <source>
        <dbReference type="ARBA" id="ARBA00023053"/>
    </source>
</evidence>
<evidence type="ECO:0000256" key="20">
    <source>
        <dbReference type="ARBA" id="ARBA00023008"/>
    </source>
</evidence>
<dbReference type="SUPFAM" id="SSF81442">
    <property type="entry name" value="Cytochrome c oxidase subunit I-like"/>
    <property type="match status" value="1"/>
</dbReference>
<comment type="pathway">
    <text evidence="4 25">Energy metabolism; oxidative phosphorylation.</text>
</comment>
<keyword evidence="11 25" id="KW-0812">Transmembrane</keyword>
<dbReference type="CDD" id="cd01663">
    <property type="entry name" value="Cyt_c_Oxidase_I"/>
    <property type="match status" value="1"/>
</dbReference>
<dbReference type="GO" id="GO:0005743">
    <property type="term" value="C:mitochondrial inner membrane"/>
    <property type="evidence" value="ECO:0007669"/>
    <property type="project" value="UniProtKB-SubCell"/>
</dbReference>
<dbReference type="EC" id="7.1.1.9" evidence="6 25"/>
<evidence type="ECO:0000256" key="5">
    <source>
        <dbReference type="ARBA" id="ARBA00009578"/>
    </source>
</evidence>
<evidence type="ECO:0000256" key="17">
    <source>
        <dbReference type="ARBA" id="ARBA00022982"/>
    </source>
</evidence>
<dbReference type="PRINTS" id="PR01165">
    <property type="entry name" value="CYCOXIDASEI"/>
</dbReference>
<evidence type="ECO:0000313" key="28">
    <source>
        <dbReference type="EMBL" id="QII91727.1"/>
    </source>
</evidence>
<keyword evidence="13 25" id="KW-0999">Mitochondrion inner membrane</keyword>
<dbReference type="GO" id="GO:0045277">
    <property type="term" value="C:respiratory chain complex IV"/>
    <property type="evidence" value="ECO:0007669"/>
    <property type="project" value="InterPro"/>
</dbReference>
<evidence type="ECO:0000256" key="24">
    <source>
        <dbReference type="ARBA" id="ARBA00049512"/>
    </source>
</evidence>
<dbReference type="PROSITE" id="PS00077">
    <property type="entry name" value="COX1_CUB"/>
    <property type="match status" value="1"/>
</dbReference>
<evidence type="ECO:0000256" key="18">
    <source>
        <dbReference type="ARBA" id="ARBA00022989"/>
    </source>
</evidence>
<comment type="cofactor">
    <cofactor evidence="1">
        <name>Cu cation</name>
        <dbReference type="ChEBI" id="CHEBI:23378"/>
    </cofactor>
</comment>
<protein>
    <recommendedName>
        <fullName evidence="7 25">Cytochrome c oxidase subunit 1</fullName>
        <ecNumber evidence="6 25">7.1.1.9</ecNumber>
    </recommendedName>
</protein>
<feature type="transmembrane region" description="Helical" evidence="26">
    <location>
        <begin position="371"/>
        <end position="393"/>
    </location>
</feature>
<keyword evidence="17 25" id="KW-0249">Electron transport</keyword>
<dbReference type="RefSeq" id="YP_009749593.1">
    <property type="nucleotide sequence ID" value="NC_046823.1"/>
</dbReference>
<dbReference type="GO" id="GO:0006123">
    <property type="term" value="P:mitochondrial electron transport, cytochrome c to oxygen"/>
    <property type="evidence" value="ECO:0007669"/>
    <property type="project" value="TreeGrafter"/>
</dbReference>
<evidence type="ECO:0000259" key="27">
    <source>
        <dbReference type="PROSITE" id="PS50855"/>
    </source>
</evidence>
<comment type="similarity">
    <text evidence="5 25">Belongs to the heme-copper respiratory oxidase family.</text>
</comment>
<dbReference type="PROSITE" id="PS50855">
    <property type="entry name" value="COX1"/>
    <property type="match status" value="1"/>
</dbReference>
<dbReference type="Pfam" id="PF00115">
    <property type="entry name" value="COX1"/>
    <property type="match status" value="1"/>
</dbReference>
<feature type="transmembrane region" description="Helical" evidence="26">
    <location>
        <begin position="453"/>
        <end position="473"/>
    </location>
</feature>
<sequence length="545" mass="60674">MFITRWLFSTNHKDIGTLYLLFGAWSGLIGACLSILMRMELTQPGALFGSDQIFNVLVTAHAFIMIFFMVMPVMIGGFGNWLIPLMIGAPDMAFPRMDNMSFWLLPPALLLLLSSSYVEAGAGTGWTVYPPLSGNLVHSGPSVDLAIFSLHLAGASSILGAINFITTCINMKPKSMPMFNIPLFVWSVLITAIMLLLALPVLAAAITMLLTDRNLDTSFFDPSGGGDPVLFQHLFWFFGHPEVYILILPGFGIISSIITFYTGKKNTFGYTSMIWAMMSIAILGFVVWAHHMFTVGLDIDSRAYFTAATMIIAIPTGIKVFGWLATLTGGQIKWQTPIYWALGFIFLFTVGGMTGIILANSSLDIVLHDTYYVVAHFHYVLSMGAVFAIMGGLTHWFPLFTGYTLNATMTKTQFWVMFAGVNMTFFPQHFLGLSGMPRRYSDFPDAFTLWNTISSIGSTISMAAVLMSLFIVWEALTYKRELKPQLGKKTHVEWFFGTPPPHHTHTEPTFMLNNSYAPIRNLITYMEWPWPEKGQGLLCHLLISS</sequence>
<evidence type="ECO:0000256" key="15">
    <source>
        <dbReference type="ARBA" id="ARBA00022842"/>
    </source>
</evidence>
<dbReference type="CTD" id="4512"/>
<evidence type="ECO:0000256" key="4">
    <source>
        <dbReference type="ARBA" id="ARBA00004673"/>
    </source>
</evidence>
<keyword evidence="20 25" id="KW-0186">Copper</keyword>
<dbReference type="GO" id="GO:0004129">
    <property type="term" value="F:cytochrome-c oxidase activity"/>
    <property type="evidence" value="ECO:0007669"/>
    <property type="project" value="UniProtKB-EC"/>
</dbReference>
<dbReference type="FunFam" id="1.20.210.10:FF:000001">
    <property type="entry name" value="Cytochrome c oxidase subunit 1"/>
    <property type="match status" value="1"/>
</dbReference>
<feature type="transmembrane region" description="Helical" evidence="26">
    <location>
        <begin position="414"/>
        <end position="433"/>
    </location>
</feature>
<evidence type="ECO:0000256" key="22">
    <source>
        <dbReference type="ARBA" id="ARBA00023128"/>
    </source>
</evidence>
<dbReference type="AlphaFoldDB" id="A0A6G7L295"/>
<dbReference type="InterPro" id="IPR023615">
    <property type="entry name" value="Cyt_c_Oxase_su1_BS"/>
</dbReference>
<accession>A0A6G7L295</accession>
<evidence type="ECO:0000256" key="9">
    <source>
        <dbReference type="ARBA" id="ARBA00022617"/>
    </source>
</evidence>
<evidence type="ECO:0000256" key="3">
    <source>
        <dbReference type="ARBA" id="ARBA00004448"/>
    </source>
</evidence>
<evidence type="ECO:0000256" key="2">
    <source>
        <dbReference type="ARBA" id="ARBA00001971"/>
    </source>
</evidence>
<evidence type="ECO:0000256" key="23">
    <source>
        <dbReference type="ARBA" id="ARBA00023136"/>
    </source>
</evidence>
<evidence type="ECO:0000256" key="25">
    <source>
        <dbReference type="RuleBase" id="RU000369"/>
    </source>
</evidence>
<feature type="transmembrane region" description="Helical" evidence="26">
    <location>
        <begin position="183"/>
        <end position="210"/>
    </location>
</feature>
<evidence type="ECO:0000256" key="13">
    <source>
        <dbReference type="ARBA" id="ARBA00022792"/>
    </source>
</evidence>
<keyword evidence="15" id="KW-0460">Magnesium</keyword>
<keyword evidence="23 25" id="KW-0472">Membrane</keyword>
<evidence type="ECO:0000256" key="7">
    <source>
        <dbReference type="ARBA" id="ARBA00015947"/>
    </source>
</evidence>
<keyword evidence="12 25" id="KW-0479">Metal-binding</keyword>
<keyword evidence="9 25" id="KW-0349">Heme</keyword>
<dbReference type="GO" id="GO:0015990">
    <property type="term" value="P:electron transport coupled proton transport"/>
    <property type="evidence" value="ECO:0007669"/>
    <property type="project" value="TreeGrafter"/>
</dbReference>
<dbReference type="GO" id="GO:0020037">
    <property type="term" value="F:heme binding"/>
    <property type="evidence" value="ECO:0007669"/>
    <property type="project" value="InterPro"/>
</dbReference>
<feature type="transmembrane region" description="Helical" evidence="26">
    <location>
        <begin position="338"/>
        <end position="359"/>
    </location>
</feature>
<evidence type="ECO:0000256" key="19">
    <source>
        <dbReference type="ARBA" id="ARBA00023004"/>
    </source>
</evidence>
<feature type="transmembrane region" description="Helical" evidence="26">
    <location>
        <begin position="104"/>
        <end position="126"/>
    </location>
</feature>
<gene>
    <name evidence="28" type="primary">COX1</name>
</gene>
<feature type="transmembrane region" description="Helical" evidence="26">
    <location>
        <begin position="273"/>
        <end position="291"/>
    </location>
</feature>
<dbReference type="InterPro" id="IPR033944">
    <property type="entry name" value="Cyt_c_oxase_su1_dom"/>
</dbReference>
<dbReference type="GO" id="GO:0046872">
    <property type="term" value="F:metal ion binding"/>
    <property type="evidence" value="ECO:0007669"/>
    <property type="project" value="UniProtKB-KW"/>
</dbReference>
<dbReference type="PROSITE" id="PS51257">
    <property type="entry name" value="PROKAR_LIPOPROTEIN"/>
    <property type="match status" value="1"/>
</dbReference>
<evidence type="ECO:0000256" key="10">
    <source>
        <dbReference type="ARBA" id="ARBA00022660"/>
    </source>
</evidence>
<evidence type="ECO:0000256" key="14">
    <source>
        <dbReference type="ARBA" id="ARBA00022837"/>
    </source>
</evidence>
<evidence type="ECO:0000256" key="26">
    <source>
        <dbReference type="SAM" id="Phobius"/>
    </source>
</evidence>
<geneLocation type="mitochondrion" evidence="28"/>
<keyword evidence="10 25" id="KW-0679">Respiratory chain</keyword>
<feature type="transmembrane region" description="Helical" evidence="26">
    <location>
        <begin position="18"/>
        <end position="37"/>
    </location>
</feature>
<evidence type="ECO:0000256" key="11">
    <source>
        <dbReference type="ARBA" id="ARBA00022692"/>
    </source>
</evidence>
<keyword evidence="14" id="KW-0106">Calcium</keyword>
<comment type="subcellular location">
    <subcellularLocation>
        <location evidence="3 25">Mitochondrion inner membrane</location>
        <topology evidence="3 25">Multi-pass membrane protein</topology>
    </subcellularLocation>
</comment>
<evidence type="ECO:0000256" key="16">
    <source>
        <dbReference type="ARBA" id="ARBA00022967"/>
    </source>
</evidence>
<name>A0A6G7L295_9SAUR</name>
<keyword evidence="21" id="KW-0915">Sodium</keyword>
<keyword evidence="19 25" id="KW-0408">Iron</keyword>
<feature type="transmembrane region" description="Helical" evidence="26">
    <location>
        <begin position="57"/>
        <end position="83"/>
    </location>
</feature>
<dbReference type="PANTHER" id="PTHR10422">
    <property type="entry name" value="CYTOCHROME C OXIDASE SUBUNIT 1"/>
    <property type="match status" value="1"/>
</dbReference>
<dbReference type="InterPro" id="IPR023616">
    <property type="entry name" value="Cyt_c_oxase-like_su1_dom"/>
</dbReference>
<feature type="transmembrane region" description="Helical" evidence="26">
    <location>
        <begin position="303"/>
        <end position="326"/>
    </location>
</feature>
<dbReference type="PANTHER" id="PTHR10422:SF18">
    <property type="entry name" value="CYTOCHROME C OXIDASE SUBUNIT 1"/>
    <property type="match status" value="1"/>
</dbReference>
<dbReference type="Gene3D" id="1.20.210.10">
    <property type="entry name" value="Cytochrome c oxidase-like, subunit I domain"/>
    <property type="match status" value="1"/>
</dbReference>
<evidence type="ECO:0000256" key="1">
    <source>
        <dbReference type="ARBA" id="ARBA00001935"/>
    </source>
</evidence>
<evidence type="ECO:0000256" key="6">
    <source>
        <dbReference type="ARBA" id="ARBA00012949"/>
    </source>
</evidence>
<organism evidence="28">
    <name type="scientific">Opisthotropis latouchii</name>
    <dbReference type="NCBI Taxonomy" id="763645"/>
    <lineage>
        <taxon>Eukaryota</taxon>
        <taxon>Metazoa</taxon>
        <taxon>Chordata</taxon>
        <taxon>Craniata</taxon>
        <taxon>Vertebrata</taxon>
        <taxon>Euteleostomi</taxon>
        <taxon>Lepidosauria</taxon>
        <taxon>Squamata</taxon>
        <taxon>Bifurcata</taxon>
        <taxon>Unidentata</taxon>
        <taxon>Episquamata</taxon>
        <taxon>Toxicofera</taxon>
        <taxon>Serpentes</taxon>
        <taxon>Colubroidea</taxon>
        <taxon>Colubridae</taxon>
        <taxon>Natricinae</taxon>
        <taxon>Opisthotropis</taxon>
    </lineage>
</organism>
<keyword evidence="22 25" id="KW-0496">Mitochondrion</keyword>